<protein>
    <recommendedName>
        <fullName evidence="2">Lipoprotein-associated type-17 domain-containing protein</fullName>
    </recommendedName>
</protein>
<gene>
    <name evidence="3" type="ORF">CJF60_03375</name>
</gene>
<dbReference type="PROSITE" id="PS51257">
    <property type="entry name" value="PROKAR_LIPOPROTEIN"/>
    <property type="match status" value="1"/>
</dbReference>
<reference evidence="3" key="1">
    <citation type="submission" date="2017-08" db="EMBL/GenBank/DDBJ databases">
        <authorList>
            <person name="Alvarez-Ponce D."/>
            <person name="Weitzman C.L."/>
            <person name="Tillett R.L."/>
            <person name="Sandmeier F.C."/>
            <person name="Tracy C.R."/>
        </authorList>
    </citation>
    <scope>NUCLEOTIDE SEQUENCE [LARGE SCALE GENOMIC DNA]</scope>
    <source>
        <strain evidence="3">PS6</strain>
    </source>
</reference>
<evidence type="ECO:0000256" key="1">
    <source>
        <dbReference type="SAM" id="SignalP"/>
    </source>
</evidence>
<dbReference type="Proteomes" id="UP000217033">
    <property type="component" value="Unassembled WGS sequence"/>
</dbReference>
<feature type="domain" description="Lipoprotein-associated type-17" evidence="2">
    <location>
        <begin position="539"/>
        <end position="601"/>
    </location>
</feature>
<evidence type="ECO:0000313" key="3">
    <source>
        <dbReference type="EMBL" id="PAF54752.1"/>
    </source>
</evidence>
<feature type="domain" description="Lipoprotein-associated type-17" evidence="2">
    <location>
        <begin position="309"/>
        <end position="389"/>
    </location>
</feature>
<feature type="signal peptide" evidence="1">
    <location>
        <begin position="1"/>
        <end position="21"/>
    </location>
</feature>
<keyword evidence="4" id="KW-1185">Reference proteome</keyword>
<feature type="chain" id="PRO_5046601131" description="Lipoprotein-associated type-17 domain-containing protein" evidence="1">
    <location>
        <begin position="22"/>
        <end position="723"/>
    </location>
</feature>
<accession>A0ABX4H4D4</accession>
<dbReference type="Pfam" id="PF04200">
    <property type="entry name" value="Lipoprotein_17"/>
    <property type="match status" value="3"/>
</dbReference>
<dbReference type="InterPro" id="IPR007326">
    <property type="entry name" value="Lipoprotein-assoc_dom"/>
</dbReference>
<keyword evidence="1" id="KW-0732">Signal</keyword>
<comment type="caution">
    <text evidence="3">The sequence shown here is derived from an EMBL/GenBank/DDBJ whole genome shotgun (WGS) entry which is preliminary data.</text>
</comment>
<dbReference type="EMBL" id="NQMN01000002">
    <property type="protein sequence ID" value="PAF54752.1"/>
    <property type="molecule type" value="Genomic_DNA"/>
</dbReference>
<evidence type="ECO:0000313" key="4">
    <source>
        <dbReference type="Proteomes" id="UP000217033"/>
    </source>
</evidence>
<dbReference type="RefSeq" id="WP_084232764.1">
    <property type="nucleotide sequence ID" value="NZ_FWXE01000014.1"/>
</dbReference>
<organism evidence="3 4">
    <name type="scientific">Mycoplasmopsis agassizii</name>
    <dbReference type="NCBI Taxonomy" id="33922"/>
    <lineage>
        <taxon>Bacteria</taxon>
        <taxon>Bacillati</taxon>
        <taxon>Mycoplasmatota</taxon>
        <taxon>Mycoplasmoidales</taxon>
        <taxon>Metamycoplasmataceae</taxon>
        <taxon>Mycoplasmopsis</taxon>
    </lineage>
</organism>
<feature type="domain" description="Lipoprotein-associated type-17" evidence="2">
    <location>
        <begin position="152"/>
        <end position="238"/>
    </location>
</feature>
<sequence length="723" mass="82120">MRKKFLIVTSLSLASVVTATAAIACAPIDQSIKQDQAEEKLKQIVNELTNKSWTANVKDEVDVVKSQFESIASDYKNKLLNLISDGDYLGYLLGGIKITKMEVANASEYVINLKLSFSYEENGVVATREGYLNIVNFALKDWERVARFLSTEIEKFTDRKLKKDSSNKQLLPAKSDINSLESWNNNTVGEPISFDKDINVTITRTQSDTAKGISVFEVKLEKLGQIREKTIKVRGFKTKYLDRNEKAVEATVNNFILTKATLDRGDIYFPEGMIHDWNGTRKSHSNEFRIDHEKWAKVNSNSHLRASAFKPTILDNQKFEQSQYFDHDAYKYLQARLLEKNKIKLEEGVTGEVKVISADDIKGEVIISITFVKGEARSEEKLVTISNFLSRRELVGIAFDTYYESLKKWNEQDKITKPAFTNKETANKYIETVQKIFDDKVATANNVKLKLEVNPTKGGIDYKNQKIYLLGTYSIGNLVIGTEELVLEGFNDKLSDDHNLVLFAYNEFNKFDYQVREPQKDEKVDAKWVASLQDIDTIEKLNDKLPEGQKISWTNQDKGVNAEVKTIDFLNKEGSVTLELIFKKGNVKSEPIKITLSGFLTEKQVLDQAVEVFKHALDHDKNDKNQYEDRIKHFVLYLKSNPRNTLDDQGLLQMVAYQAYVTNLLNYGDEPAGIKGLSELTNGATLIFKNGGLAGEWDFVVHYGSLVSETFTLNIPYAQTQDL</sequence>
<name>A0ABX4H4D4_9BACT</name>
<evidence type="ECO:0000259" key="2">
    <source>
        <dbReference type="Pfam" id="PF04200"/>
    </source>
</evidence>
<proteinExistence type="predicted"/>